<evidence type="ECO:0000313" key="4">
    <source>
        <dbReference type="Proteomes" id="UP000439752"/>
    </source>
</evidence>
<name>A0A653ICU8_9BACL</name>
<accession>A0A653ICU8</accession>
<evidence type="ECO:0000259" key="2">
    <source>
        <dbReference type="Pfam" id="PF02120"/>
    </source>
</evidence>
<evidence type="ECO:0000313" key="3">
    <source>
        <dbReference type="EMBL" id="VWX36875.1"/>
    </source>
</evidence>
<keyword evidence="3" id="KW-0966">Cell projection</keyword>
<dbReference type="RefSeq" id="WP_159172411.1">
    <property type="nucleotide sequence ID" value="NZ_LR732308.1"/>
</dbReference>
<gene>
    <name evidence="3" type="ORF">EXIGUO9Y_30108</name>
</gene>
<sequence>MNLTDVQQNQPVKGTAKSVVQSAPSAEGMGSFASLLQLFTTPKPSLLPENTVPSTTTPQSNEGQLVKILTAQPEQALLLLDHPQLEALEQDSKGMTELVQLVKTIQEGDAEQATAMLQQLPASVGQLITATIASILGVTKPVADQLQPVADTPVGKGVKTGEGEVKTGRVVQTVLPVTRQAALAQTLPASMKLGEGLTRSEPLKGTVDSEGTALPLAFSSTLFVKNDRTVTMPPLVPQSNVDEELAKRIEAALQQAPFLKGADGSTRMSIRLYPEQLGEVVVQLERKEGVLTVKLFAGTEQAKQLIEQQLGKLQGSLQHQAPLVKIETGLLASTVKEFDTSTPQERQETAQEEQPKPQDEELEEEEDD</sequence>
<dbReference type="CDD" id="cd17470">
    <property type="entry name" value="T3SS_Flik_C"/>
    <property type="match status" value="1"/>
</dbReference>
<keyword evidence="4" id="KW-1185">Reference proteome</keyword>
<protein>
    <submittedName>
        <fullName evidence="3">Flagellar hook-length control protein</fullName>
    </submittedName>
</protein>
<organism evidence="3 4">
    <name type="scientific">Exiguobacterium oxidotolerans</name>
    <dbReference type="NCBI Taxonomy" id="223958"/>
    <lineage>
        <taxon>Bacteria</taxon>
        <taxon>Bacillati</taxon>
        <taxon>Bacillota</taxon>
        <taxon>Bacilli</taxon>
        <taxon>Bacillales</taxon>
        <taxon>Bacillales Family XII. Incertae Sedis</taxon>
        <taxon>Exiguobacterium</taxon>
    </lineage>
</organism>
<feature type="domain" description="Flagellar hook-length control protein-like C-terminal" evidence="2">
    <location>
        <begin position="262"/>
        <end position="320"/>
    </location>
</feature>
<keyword evidence="3" id="KW-0969">Cilium</keyword>
<feature type="compositionally biased region" description="Basic and acidic residues" evidence="1">
    <location>
        <begin position="345"/>
        <end position="359"/>
    </location>
</feature>
<dbReference type="InterPro" id="IPR021136">
    <property type="entry name" value="Flagellar_hook_control-like_C"/>
</dbReference>
<feature type="region of interest" description="Disordered" evidence="1">
    <location>
        <begin position="1"/>
        <end position="21"/>
    </location>
</feature>
<dbReference type="Gene3D" id="3.30.750.140">
    <property type="match status" value="1"/>
</dbReference>
<dbReference type="AlphaFoldDB" id="A0A653ICU8"/>
<feature type="region of interest" description="Disordered" evidence="1">
    <location>
        <begin position="335"/>
        <end position="368"/>
    </location>
</feature>
<dbReference type="Proteomes" id="UP000439752">
    <property type="component" value="Unassembled WGS sequence"/>
</dbReference>
<proteinExistence type="predicted"/>
<dbReference type="Pfam" id="PF02120">
    <property type="entry name" value="Flg_hook"/>
    <property type="match status" value="1"/>
</dbReference>
<reference evidence="3 4" key="1">
    <citation type="submission" date="2019-10" db="EMBL/GenBank/DDBJ databases">
        <authorList>
            <person name="Karimi E."/>
        </authorList>
    </citation>
    <scope>NUCLEOTIDE SEQUENCE [LARGE SCALE GENOMIC DNA]</scope>
    <source>
        <strain evidence="3">Exiguobacterium sp. 9Y</strain>
    </source>
</reference>
<dbReference type="EMBL" id="CABWKQ010000023">
    <property type="protein sequence ID" value="VWX36875.1"/>
    <property type="molecule type" value="Genomic_DNA"/>
</dbReference>
<keyword evidence="3" id="KW-0282">Flagellum</keyword>
<evidence type="ECO:0000256" key="1">
    <source>
        <dbReference type="SAM" id="MobiDB-lite"/>
    </source>
</evidence>
<dbReference type="InterPro" id="IPR038610">
    <property type="entry name" value="FliK-like_C_sf"/>
</dbReference>